<evidence type="ECO:0000256" key="1">
    <source>
        <dbReference type="SAM" id="Phobius"/>
    </source>
</evidence>
<feature type="transmembrane region" description="Helical" evidence="1">
    <location>
        <begin position="72"/>
        <end position="89"/>
    </location>
</feature>
<gene>
    <name evidence="2" type="ORF">DS832_08475</name>
</gene>
<evidence type="ECO:0000313" key="3">
    <source>
        <dbReference type="Proteomes" id="UP000284822"/>
    </source>
</evidence>
<feature type="transmembrane region" description="Helical" evidence="1">
    <location>
        <begin position="380"/>
        <end position="408"/>
    </location>
</feature>
<protein>
    <recommendedName>
        <fullName evidence="4">O-antigen ligase domain-containing protein</fullName>
    </recommendedName>
</protein>
<feature type="transmembrane region" description="Helical" evidence="1">
    <location>
        <begin position="227"/>
        <end position="247"/>
    </location>
</feature>
<feature type="transmembrane region" description="Helical" evidence="1">
    <location>
        <begin position="420"/>
        <end position="439"/>
    </location>
</feature>
<reference evidence="2 3" key="1">
    <citation type="submission" date="2018-07" db="EMBL/GenBank/DDBJ databases">
        <title>Genome sequences of six Lactobacillus spp. isolated from bumble bee guts.</title>
        <authorList>
            <person name="Motta E.V.S."/>
            <person name="Moran N.A."/>
        </authorList>
    </citation>
    <scope>NUCLEOTIDE SEQUENCE [LARGE SCALE GENOMIC DNA]</scope>
    <source>
        <strain evidence="2 3">LV-8.1</strain>
    </source>
</reference>
<feature type="transmembrane region" description="Helical" evidence="1">
    <location>
        <begin position="203"/>
        <end position="221"/>
    </location>
</feature>
<feature type="transmembrane region" description="Helical" evidence="1">
    <location>
        <begin position="180"/>
        <end position="196"/>
    </location>
</feature>
<feature type="transmembrane region" description="Helical" evidence="1">
    <location>
        <begin position="109"/>
        <end position="126"/>
    </location>
</feature>
<name>A0A417Z3T9_9LACO</name>
<feature type="transmembrane region" description="Helical" evidence="1">
    <location>
        <begin position="259"/>
        <end position="278"/>
    </location>
</feature>
<evidence type="ECO:0008006" key="4">
    <source>
        <dbReference type="Google" id="ProtNLM"/>
    </source>
</evidence>
<keyword evidence="1" id="KW-0812">Transmembrane</keyword>
<evidence type="ECO:0000313" key="2">
    <source>
        <dbReference type="EMBL" id="RHW45137.1"/>
    </source>
</evidence>
<feature type="transmembrane region" description="Helical" evidence="1">
    <location>
        <begin position="138"/>
        <end position="160"/>
    </location>
</feature>
<proteinExistence type="predicted"/>
<dbReference type="AlphaFoldDB" id="A0A417Z3T9"/>
<dbReference type="Pfam" id="PF13425">
    <property type="entry name" value="O-antigen_lig"/>
    <property type="match status" value="1"/>
</dbReference>
<keyword evidence="1" id="KW-1133">Transmembrane helix</keyword>
<feature type="transmembrane region" description="Helical" evidence="1">
    <location>
        <begin position="12"/>
        <end position="31"/>
    </location>
</feature>
<sequence>MKKMNITRFSVLLMMYILVQPILDVITGWQVRIMPHFSLTLGIVVRAIMLLAILYFIAMAAKENKNWLDRHIWWYFLCLALIIVINLAVNKFNKPVFASFTEIAAIFKSLHYIVILVGFYYAFRNLSKQQLVQLMPKVFYWAEMIINVVMIAAAITHTSFFTYPQGKMGQTGWFNAGNELGAILAILFPLVVLYALKRSHAVGQYWTWIGVIFAALSIIMVGTKSCFYGMIIGLIFAFVYQIIIYFFWPNHTKDKKNILISLALTCLIVVGIAVSYPVSPVHTNSVIQAKIVRENRLNKLKLLHKKKNRKHLDHYEKFLLDNQELSNPVLAKLLSGRTNYFEFNSRHYNKAPLAQKLFGMGYGSNYRKHPRTVEMDWFDLFFQFGIIGFVVVIAPLLMTMVILLYKFLRYWNTNMIQSNLLYFAAVAIGIFMSLLAGHVLNAPAVSIYFSSISAYLLNATSLK</sequence>
<accession>A0A417Z3T9</accession>
<dbReference type="InterPro" id="IPR049504">
    <property type="entry name" value="O-antigen_lig"/>
</dbReference>
<dbReference type="EMBL" id="QOCS01000022">
    <property type="protein sequence ID" value="RHW45137.1"/>
    <property type="molecule type" value="Genomic_DNA"/>
</dbReference>
<keyword evidence="1" id="KW-0472">Membrane</keyword>
<organism evidence="2 3">
    <name type="scientific">Bombilactobacillus bombi</name>
    <dbReference type="NCBI Taxonomy" id="1303590"/>
    <lineage>
        <taxon>Bacteria</taxon>
        <taxon>Bacillati</taxon>
        <taxon>Bacillota</taxon>
        <taxon>Bacilli</taxon>
        <taxon>Lactobacillales</taxon>
        <taxon>Lactobacillaceae</taxon>
        <taxon>Bombilactobacillus</taxon>
    </lineage>
</organism>
<comment type="caution">
    <text evidence="2">The sequence shown here is derived from an EMBL/GenBank/DDBJ whole genome shotgun (WGS) entry which is preliminary data.</text>
</comment>
<dbReference type="Proteomes" id="UP000284822">
    <property type="component" value="Unassembled WGS sequence"/>
</dbReference>
<feature type="transmembrane region" description="Helical" evidence="1">
    <location>
        <begin position="37"/>
        <end position="60"/>
    </location>
</feature>